<organism evidence="2 3">
    <name type="scientific">Vreelandella sedimenti</name>
    <dbReference type="NCBI Taxonomy" id="2729618"/>
    <lineage>
        <taxon>Bacteria</taxon>
        <taxon>Pseudomonadati</taxon>
        <taxon>Pseudomonadota</taxon>
        <taxon>Gammaproteobacteria</taxon>
        <taxon>Oceanospirillales</taxon>
        <taxon>Halomonadaceae</taxon>
        <taxon>Vreelandella</taxon>
    </lineage>
</organism>
<evidence type="ECO:0008006" key="4">
    <source>
        <dbReference type="Google" id="ProtNLM"/>
    </source>
</evidence>
<dbReference type="RefSeq" id="WP_180094416.1">
    <property type="nucleotide sequence ID" value="NZ_JACCGK010000016.1"/>
</dbReference>
<feature type="compositionally biased region" description="Low complexity" evidence="1">
    <location>
        <begin position="249"/>
        <end position="258"/>
    </location>
</feature>
<feature type="compositionally biased region" description="Basic and acidic residues" evidence="1">
    <location>
        <begin position="195"/>
        <end position="241"/>
    </location>
</feature>
<dbReference type="AlphaFoldDB" id="A0A7Z0NA33"/>
<comment type="caution">
    <text evidence="2">The sequence shown here is derived from an EMBL/GenBank/DDBJ whole genome shotgun (WGS) entry which is preliminary data.</text>
</comment>
<dbReference type="Pfam" id="PF25708">
    <property type="entry name" value="Phage_T7_Gp5_9"/>
    <property type="match status" value="1"/>
</dbReference>
<dbReference type="Proteomes" id="UP000520876">
    <property type="component" value="Unassembled WGS sequence"/>
</dbReference>
<evidence type="ECO:0000313" key="2">
    <source>
        <dbReference type="EMBL" id="NYT74217.1"/>
    </source>
</evidence>
<proteinExistence type="predicted"/>
<dbReference type="InterPro" id="IPR058007">
    <property type="entry name" value="Gp5.9"/>
</dbReference>
<name>A0A7Z0NA33_9GAMM</name>
<dbReference type="EMBL" id="JACCGK010000016">
    <property type="protein sequence ID" value="NYT74217.1"/>
    <property type="molecule type" value="Genomic_DNA"/>
</dbReference>
<feature type="compositionally biased region" description="Basic and acidic residues" evidence="1">
    <location>
        <begin position="267"/>
        <end position="279"/>
    </location>
</feature>
<keyword evidence="3" id="KW-1185">Reference proteome</keyword>
<evidence type="ECO:0000313" key="3">
    <source>
        <dbReference type="Proteomes" id="UP000520876"/>
    </source>
</evidence>
<sequence>MTNAAPNTDYKSELIKLDAVEQALAGLREQYGTVPNVQTKEGYALCKKGIKELTTYRTSTEKLRKEITKPHRDFIERVNAYGKDLVEKLQVIEQPLKDAKLHEDERAERIKQERIAKLRESININIWSFLDTIAGLDSTGLAELHDAALAIDLDGYFDVTDEAEEAKADVLKRISEQHGQVLERERLAAEQAEVDAERRRLREENEKREAEQRELEELRRFKAEQDAKREAEEAEKRKPEPEPEPEPMPAAAESSEPEYTGVDQASEPDKTVVAEHRAPIDTSRIEAAANSFQRGSQVKAPEQVTISRKEYDRLLEAEAMLLALQAAGVDSWSGYGDAMEQLAA</sequence>
<feature type="region of interest" description="Disordered" evidence="1">
    <location>
        <begin position="185"/>
        <end position="303"/>
    </location>
</feature>
<evidence type="ECO:0000256" key="1">
    <source>
        <dbReference type="SAM" id="MobiDB-lite"/>
    </source>
</evidence>
<reference evidence="2 3" key="1">
    <citation type="submission" date="2020-07" db="EMBL/GenBank/DDBJ databases">
        <title>Halomonas sp. QX-2 draft genome sequence.</title>
        <authorList>
            <person name="Qiu X."/>
        </authorList>
    </citation>
    <scope>NUCLEOTIDE SEQUENCE [LARGE SCALE GENOMIC DNA]</scope>
    <source>
        <strain evidence="2 3">QX-2</strain>
    </source>
</reference>
<gene>
    <name evidence="2" type="ORF">HZU72_17540</name>
</gene>
<accession>A0A7Z0NA33</accession>
<protein>
    <recommendedName>
        <fullName evidence="4">DUF1351 domain-containing protein</fullName>
    </recommendedName>
</protein>